<protein>
    <recommendedName>
        <fullName evidence="3">IS110 family transposase</fullName>
    </recommendedName>
</protein>
<dbReference type="EMBL" id="BNJG01000005">
    <property type="protein sequence ID" value="GHO60361.1"/>
    <property type="molecule type" value="Genomic_DNA"/>
</dbReference>
<sequence length="76" mass="8660">MAKRTKKLPDLQAIPLLKLEPLYIGIDIGKVRHLAGFVSTTLLERYQRFEACPALAFENSREGFRALAERIRSYAP</sequence>
<dbReference type="RefSeq" id="WP_201376500.1">
    <property type="nucleotide sequence ID" value="NZ_BNJG01000005.1"/>
</dbReference>
<name>A0ABQ3V5Z2_9CHLR</name>
<proteinExistence type="predicted"/>
<dbReference type="Proteomes" id="UP000654345">
    <property type="component" value="Unassembled WGS sequence"/>
</dbReference>
<reference evidence="1 2" key="1">
    <citation type="journal article" date="2021" name="Int. J. Syst. Evol. Microbiol.">
        <title>Reticulibacter mediterranei gen. nov., sp. nov., within the new family Reticulibacteraceae fam. nov., and Ktedonospora formicarum gen. nov., sp. nov., Ktedonobacter robiniae sp. nov., Dictyobacter formicarum sp. nov. and Dictyobacter arantiisoli sp. nov., belonging to the class Ktedonobacteria.</title>
        <authorList>
            <person name="Yabe S."/>
            <person name="Zheng Y."/>
            <person name="Wang C.M."/>
            <person name="Sakai Y."/>
            <person name="Abe K."/>
            <person name="Yokota A."/>
            <person name="Donadio S."/>
            <person name="Cavaletti L."/>
            <person name="Monciardini P."/>
        </authorList>
    </citation>
    <scope>NUCLEOTIDE SEQUENCE [LARGE SCALE GENOMIC DNA]</scope>
    <source>
        <strain evidence="1 2">SOSP1-30</strain>
    </source>
</reference>
<evidence type="ECO:0000313" key="1">
    <source>
        <dbReference type="EMBL" id="GHO60361.1"/>
    </source>
</evidence>
<keyword evidence="2" id="KW-1185">Reference proteome</keyword>
<organism evidence="1 2">
    <name type="scientific">Ktedonobacter robiniae</name>
    <dbReference type="NCBI Taxonomy" id="2778365"/>
    <lineage>
        <taxon>Bacteria</taxon>
        <taxon>Bacillati</taxon>
        <taxon>Chloroflexota</taxon>
        <taxon>Ktedonobacteria</taxon>
        <taxon>Ktedonobacterales</taxon>
        <taxon>Ktedonobacteraceae</taxon>
        <taxon>Ktedonobacter</taxon>
    </lineage>
</organism>
<evidence type="ECO:0008006" key="3">
    <source>
        <dbReference type="Google" id="ProtNLM"/>
    </source>
</evidence>
<evidence type="ECO:0000313" key="2">
    <source>
        <dbReference type="Proteomes" id="UP000654345"/>
    </source>
</evidence>
<gene>
    <name evidence="1" type="ORF">KSB_88360</name>
</gene>
<comment type="caution">
    <text evidence="1">The sequence shown here is derived from an EMBL/GenBank/DDBJ whole genome shotgun (WGS) entry which is preliminary data.</text>
</comment>
<accession>A0ABQ3V5Z2</accession>